<evidence type="ECO:0000256" key="1">
    <source>
        <dbReference type="ARBA" id="ARBA00009670"/>
    </source>
</evidence>
<evidence type="ECO:0000313" key="4">
    <source>
        <dbReference type="Proteomes" id="UP000001514"/>
    </source>
</evidence>
<dbReference type="eggNOG" id="KOG1235">
    <property type="taxonomic scope" value="Eukaryota"/>
</dbReference>
<dbReference type="Gramene" id="EFJ31016">
    <property type="protein sequence ID" value="EFJ31016"/>
    <property type="gene ID" value="SELMODRAFT_88311"/>
</dbReference>
<dbReference type="GO" id="GO:0004672">
    <property type="term" value="F:protein kinase activity"/>
    <property type="evidence" value="ECO:0000318"/>
    <property type="project" value="GO_Central"/>
</dbReference>
<sequence length="620" mass="70272">MWYRPFQVLYRAFIIMAEVVLLSIWHATERDVKKRAERLRRSLIRLGPFYIKALSTRPDILPSVYCHELSKLQDQIPPFPSSKALKFIEKELGARTSEVFAEISKEPLAAASLGQVYKAKLFSGETVAVKVLRPGVPARLALDARLLNLVGGQLQRFTRARGDVAAVVNEMVAHMLEETDYLNEAKNTERFASLYGIEHPGTDLFAFMQGLVKDSSLSKKGLVKVPKIFWRYTTKGVLTMEWIDGIKLTDREKLEKLNLDVQDLVDQGVFCSLRQLLEDGFFHADPHPGNLVVTHKGILAYFDFGMMSDFPRHYRIGLIRTLVHFVNRDSEGLAQDFLSLGFTPHGSDLKPIVHALRKSFGDEKTKAQLDFQGIMSQLSDVMYEFNFRLPPEFGLVIRALGSLEGTATTLDPEFRVIESAYPFIVGRLLSDPEPDMRQILLELLIRTNGTIRWHRLERLVCNLYKIYRASVVAISQDSTPTKQSRLQSFDMRAVASAADDLLAYILSDKGIRVRILLVKDIVKALNALIKESILEFYGLENQRSNGKNLKSRVQGGIHAFWEAVNTAPEVWIPLLLKVAANREAQKLFVTILRATLESYNDQTSEAGFLFLSKKLHEDDK</sequence>
<protein>
    <recommendedName>
        <fullName evidence="2">Protein kinase domain-containing protein</fullName>
    </recommendedName>
</protein>
<accession>D8RA73</accession>
<organism evidence="4">
    <name type="scientific">Selaginella moellendorffii</name>
    <name type="common">Spikemoss</name>
    <dbReference type="NCBI Taxonomy" id="88036"/>
    <lineage>
        <taxon>Eukaryota</taxon>
        <taxon>Viridiplantae</taxon>
        <taxon>Streptophyta</taxon>
        <taxon>Embryophyta</taxon>
        <taxon>Tracheophyta</taxon>
        <taxon>Lycopodiopsida</taxon>
        <taxon>Selaginellales</taxon>
        <taxon>Selaginellaceae</taxon>
        <taxon>Selaginella</taxon>
    </lineage>
</organism>
<dbReference type="AlphaFoldDB" id="D8RA73"/>
<comment type="similarity">
    <text evidence="1">Belongs to the protein kinase superfamily. ADCK protein kinase family.</text>
</comment>
<dbReference type="CDD" id="cd05121">
    <property type="entry name" value="ABC1_ADCK3-like"/>
    <property type="match status" value="1"/>
</dbReference>
<dbReference type="PROSITE" id="PS50011">
    <property type="entry name" value="PROTEIN_KINASE_DOM"/>
    <property type="match status" value="1"/>
</dbReference>
<reference evidence="3 4" key="1">
    <citation type="journal article" date="2011" name="Science">
        <title>The Selaginella genome identifies genetic changes associated with the evolution of vascular plants.</title>
        <authorList>
            <person name="Banks J.A."/>
            <person name="Nishiyama T."/>
            <person name="Hasebe M."/>
            <person name="Bowman J.L."/>
            <person name="Gribskov M."/>
            <person name="dePamphilis C."/>
            <person name="Albert V.A."/>
            <person name="Aono N."/>
            <person name="Aoyama T."/>
            <person name="Ambrose B.A."/>
            <person name="Ashton N.W."/>
            <person name="Axtell M.J."/>
            <person name="Barker E."/>
            <person name="Barker M.S."/>
            <person name="Bennetzen J.L."/>
            <person name="Bonawitz N.D."/>
            <person name="Chapple C."/>
            <person name="Cheng C."/>
            <person name="Correa L.G."/>
            <person name="Dacre M."/>
            <person name="DeBarry J."/>
            <person name="Dreyer I."/>
            <person name="Elias M."/>
            <person name="Engstrom E.M."/>
            <person name="Estelle M."/>
            <person name="Feng L."/>
            <person name="Finet C."/>
            <person name="Floyd S.K."/>
            <person name="Frommer W.B."/>
            <person name="Fujita T."/>
            <person name="Gramzow L."/>
            <person name="Gutensohn M."/>
            <person name="Harholt J."/>
            <person name="Hattori M."/>
            <person name="Heyl A."/>
            <person name="Hirai T."/>
            <person name="Hiwatashi Y."/>
            <person name="Ishikawa M."/>
            <person name="Iwata M."/>
            <person name="Karol K.G."/>
            <person name="Koehler B."/>
            <person name="Kolukisaoglu U."/>
            <person name="Kubo M."/>
            <person name="Kurata T."/>
            <person name="Lalonde S."/>
            <person name="Li K."/>
            <person name="Li Y."/>
            <person name="Litt A."/>
            <person name="Lyons E."/>
            <person name="Manning G."/>
            <person name="Maruyama T."/>
            <person name="Michael T.P."/>
            <person name="Mikami K."/>
            <person name="Miyazaki S."/>
            <person name="Morinaga S."/>
            <person name="Murata T."/>
            <person name="Mueller-Roeber B."/>
            <person name="Nelson D.R."/>
            <person name="Obara M."/>
            <person name="Oguri Y."/>
            <person name="Olmstead R.G."/>
            <person name="Onodera N."/>
            <person name="Petersen B.L."/>
            <person name="Pils B."/>
            <person name="Prigge M."/>
            <person name="Rensing S.A."/>
            <person name="Riano-Pachon D.M."/>
            <person name="Roberts A.W."/>
            <person name="Sato Y."/>
            <person name="Scheller H.V."/>
            <person name="Schulz B."/>
            <person name="Schulz C."/>
            <person name="Shakirov E.V."/>
            <person name="Shibagaki N."/>
            <person name="Shinohara N."/>
            <person name="Shippen D.E."/>
            <person name="Soerensen I."/>
            <person name="Sotooka R."/>
            <person name="Sugimoto N."/>
            <person name="Sugita M."/>
            <person name="Sumikawa N."/>
            <person name="Tanurdzic M."/>
            <person name="Theissen G."/>
            <person name="Ulvskov P."/>
            <person name="Wakazuki S."/>
            <person name="Weng J.K."/>
            <person name="Willats W.W."/>
            <person name="Wipf D."/>
            <person name="Wolf P.G."/>
            <person name="Yang L."/>
            <person name="Zimmer A.D."/>
            <person name="Zhu Q."/>
            <person name="Mitros T."/>
            <person name="Hellsten U."/>
            <person name="Loque D."/>
            <person name="Otillar R."/>
            <person name="Salamov A."/>
            <person name="Schmutz J."/>
            <person name="Shapiro H."/>
            <person name="Lindquist E."/>
            <person name="Lucas S."/>
            <person name="Rokhsar D."/>
            <person name="Grigoriev I.V."/>
        </authorList>
    </citation>
    <scope>NUCLEOTIDE SEQUENCE [LARGE SCALE GENOMIC DNA]</scope>
</reference>
<dbReference type="Proteomes" id="UP000001514">
    <property type="component" value="Unassembled WGS sequence"/>
</dbReference>
<evidence type="ECO:0000259" key="2">
    <source>
        <dbReference type="PROSITE" id="PS50011"/>
    </source>
</evidence>
<dbReference type="STRING" id="88036.D8RA73"/>
<dbReference type="InterPro" id="IPR000719">
    <property type="entry name" value="Prot_kinase_dom"/>
</dbReference>
<dbReference type="InterPro" id="IPR050154">
    <property type="entry name" value="UbiB_kinase"/>
</dbReference>
<dbReference type="InParanoid" id="D8RA73"/>
<dbReference type="OMA" id="APRNMSK"/>
<dbReference type="PANTHER" id="PTHR10566:SF124">
    <property type="entry name" value="PROTEIN KINASE SUPERFAMILY PROTEIN"/>
    <property type="match status" value="1"/>
</dbReference>
<dbReference type="HOGENOM" id="CLU_006533_4_5_1"/>
<keyword evidence="4" id="KW-1185">Reference proteome</keyword>
<dbReference type="SUPFAM" id="SSF56112">
    <property type="entry name" value="Protein kinase-like (PK-like)"/>
    <property type="match status" value="1"/>
</dbReference>
<dbReference type="InterPro" id="IPR004147">
    <property type="entry name" value="ABC1_dom"/>
</dbReference>
<dbReference type="KEGG" id="smo:SELMODRAFT_88311"/>
<dbReference type="EMBL" id="GL377574">
    <property type="protein sequence ID" value="EFJ31016.1"/>
    <property type="molecule type" value="Genomic_DNA"/>
</dbReference>
<name>D8RA73_SELML</name>
<feature type="domain" description="Protein kinase" evidence="2">
    <location>
        <begin position="102"/>
        <end position="529"/>
    </location>
</feature>
<dbReference type="PANTHER" id="PTHR10566">
    <property type="entry name" value="CHAPERONE-ACTIVITY OF BC1 COMPLEX CABC1 -RELATED"/>
    <property type="match status" value="1"/>
</dbReference>
<evidence type="ECO:0000313" key="3">
    <source>
        <dbReference type="EMBL" id="EFJ31016.1"/>
    </source>
</evidence>
<proteinExistence type="inferred from homology"/>
<dbReference type="GO" id="GO:0005524">
    <property type="term" value="F:ATP binding"/>
    <property type="evidence" value="ECO:0007669"/>
    <property type="project" value="InterPro"/>
</dbReference>
<dbReference type="InterPro" id="IPR011009">
    <property type="entry name" value="Kinase-like_dom_sf"/>
</dbReference>
<dbReference type="Pfam" id="PF03109">
    <property type="entry name" value="ABC1"/>
    <property type="match status" value="1"/>
</dbReference>
<gene>
    <name evidence="3" type="ORF">SELMODRAFT_88311</name>
</gene>
<dbReference type="FunCoup" id="D8RA73">
    <property type="interactions" value="65"/>
</dbReference>